<keyword evidence="1" id="KW-1133">Transmembrane helix</keyword>
<accession>A0A090YWI9</accession>
<gene>
    <name evidence="2" type="ORF">DJ93_3219</name>
</gene>
<organism evidence="2 3">
    <name type="scientific">Bacillus clarus</name>
    <dbReference type="NCBI Taxonomy" id="2338372"/>
    <lineage>
        <taxon>Bacteria</taxon>
        <taxon>Bacillati</taxon>
        <taxon>Bacillota</taxon>
        <taxon>Bacilli</taxon>
        <taxon>Bacillales</taxon>
        <taxon>Bacillaceae</taxon>
        <taxon>Bacillus</taxon>
        <taxon>Bacillus cereus group</taxon>
    </lineage>
</organism>
<keyword evidence="1" id="KW-0472">Membrane</keyword>
<keyword evidence="1" id="KW-0812">Transmembrane</keyword>
<dbReference type="Proteomes" id="UP000029389">
    <property type="component" value="Unassembled WGS sequence"/>
</dbReference>
<dbReference type="AlphaFoldDB" id="A0A090YWI9"/>
<feature type="transmembrane region" description="Helical" evidence="1">
    <location>
        <begin position="6"/>
        <end position="24"/>
    </location>
</feature>
<dbReference type="PATRIC" id="fig|1405.8.peg.3328"/>
<evidence type="ECO:0000256" key="1">
    <source>
        <dbReference type="SAM" id="Phobius"/>
    </source>
</evidence>
<sequence length="46" mass="5082">MVFTGLGISCTILMAVLPGAVYYIHKKITTYGAQPWKGNAQKRKPE</sequence>
<dbReference type="EMBL" id="JMQC01000008">
    <property type="protein sequence ID" value="KFN02403.1"/>
    <property type="molecule type" value="Genomic_DNA"/>
</dbReference>
<comment type="caution">
    <text evidence="2">The sequence shown here is derived from an EMBL/GenBank/DDBJ whole genome shotgun (WGS) entry which is preliminary data.</text>
</comment>
<evidence type="ECO:0000313" key="2">
    <source>
        <dbReference type="EMBL" id="KFN02403.1"/>
    </source>
</evidence>
<proteinExistence type="predicted"/>
<name>A0A090YWI9_9BACI</name>
<evidence type="ECO:0000313" key="3">
    <source>
        <dbReference type="Proteomes" id="UP000029389"/>
    </source>
</evidence>
<protein>
    <submittedName>
        <fullName evidence="2">Uncharacterized protein</fullName>
    </submittedName>
</protein>
<reference evidence="2 3" key="1">
    <citation type="submission" date="2014-04" db="EMBL/GenBank/DDBJ databases">
        <authorList>
            <person name="Bishop-Lilly K.A."/>
            <person name="Broomall S.M."/>
            <person name="Chain P.S."/>
            <person name="Chertkov O."/>
            <person name="Coyne S.R."/>
            <person name="Daligault H.E."/>
            <person name="Davenport K.W."/>
            <person name="Erkkila T."/>
            <person name="Frey K.G."/>
            <person name="Gibbons H.S."/>
            <person name="Gu W."/>
            <person name="Jaissle J."/>
            <person name="Johnson S.L."/>
            <person name="Koroleva G.I."/>
            <person name="Ladner J.T."/>
            <person name="Lo C.-C."/>
            <person name="Minogue T.D."/>
            <person name="Munk C."/>
            <person name="Palacios G.F."/>
            <person name="Redden C.L."/>
            <person name="Rosenzweig C.N."/>
            <person name="Scholz M.B."/>
            <person name="Teshima H."/>
            <person name="Xu Y."/>
        </authorList>
    </citation>
    <scope>NUCLEOTIDE SEQUENCE [LARGE SCALE GENOMIC DNA]</scope>
    <source>
        <strain evidence="2 3">BHP</strain>
    </source>
</reference>